<feature type="domain" description="Peptidase S1" evidence="3">
    <location>
        <begin position="23"/>
        <end position="260"/>
    </location>
</feature>
<dbReference type="Proteomes" id="UP001153714">
    <property type="component" value="Chromosome 5"/>
</dbReference>
<dbReference type="EMBL" id="OU893336">
    <property type="protein sequence ID" value="CAG9793547.1"/>
    <property type="molecule type" value="Genomic_DNA"/>
</dbReference>
<reference evidence="4" key="2">
    <citation type="submission" date="2022-10" db="EMBL/GenBank/DDBJ databases">
        <authorList>
            <consortium name="ENA_rothamsted_submissions"/>
            <consortium name="culmorum"/>
            <person name="King R."/>
        </authorList>
    </citation>
    <scope>NUCLEOTIDE SEQUENCE</scope>
</reference>
<reference evidence="4" key="1">
    <citation type="submission" date="2021-12" db="EMBL/GenBank/DDBJ databases">
        <authorList>
            <person name="King R."/>
        </authorList>
    </citation>
    <scope>NUCLEOTIDE SEQUENCE</scope>
</reference>
<dbReference type="OrthoDB" id="546450at2759"/>
<accession>A0A9N9RAB9</accession>
<dbReference type="PANTHER" id="PTHR24252:SF7">
    <property type="entry name" value="HYALIN"/>
    <property type="match status" value="1"/>
</dbReference>
<dbReference type="Gene3D" id="2.40.10.10">
    <property type="entry name" value="Trypsin-like serine proteases"/>
    <property type="match status" value="1"/>
</dbReference>
<sequence>MASWQFLGLLLIAATAHARSTRIIGGTSVGIETHPSIVQVDFNVAGFIWNQQCAGAVLNSLYILSAAHCFAGPNYAPANRRIRAGTSTRNEGGITAEVQEEFNHPAFGENGNDADISVVRLATPLLLSNNIQQAPIMAAGFVLPAGLTVTYAGWGVTSVLTGEIATELQSVNTVVVDRELCRLQYATLPSNPEVTENMLCAGNIGAGGIDACIGDGGGPLYFDNIVTGVISWGNGCGEAGFPGVSTQVSSFTEWIIATAV</sequence>
<dbReference type="InterPro" id="IPR009003">
    <property type="entry name" value="Peptidase_S1_PA"/>
</dbReference>
<dbReference type="InterPro" id="IPR001314">
    <property type="entry name" value="Peptidase_S1A"/>
</dbReference>
<keyword evidence="2" id="KW-0732">Signal</keyword>
<dbReference type="AlphaFoldDB" id="A0A9N9RAB9"/>
<evidence type="ECO:0000259" key="3">
    <source>
        <dbReference type="PROSITE" id="PS50240"/>
    </source>
</evidence>
<gene>
    <name evidence="4" type="ORF">DIATSA_LOCUS10977</name>
</gene>
<organism evidence="4 5">
    <name type="scientific">Diatraea saccharalis</name>
    <name type="common">sugarcane borer</name>
    <dbReference type="NCBI Taxonomy" id="40085"/>
    <lineage>
        <taxon>Eukaryota</taxon>
        <taxon>Metazoa</taxon>
        <taxon>Ecdysozoa</taxon>
        <taxon>Arthropoda</taxon>
        <taxon>Hexapoda</taxon>
        <taxon>Insecta</taxon>
        <taxon>Pterygota</taxon>
        <taxon>Neoptera</taxon>
        <taxon>Endopterygota</taxon>
        <taxon>Lepidoptera</taxon>
        <taxon>Glossata</taxon>
        <taxon>Ditrysia</taxon>
        <taxon>Pyraloidea</taxon>
        <taxon>Crambidae</taxon>
        <taxon>Crambinae</taxon>
        <taxon>Diatraea</taxon>
    </lineage>
</organism>
<dbReference type="InterPro" id="IPR018114">
    <property type="entry name" value="TRYPSIN_HIS"/>
</dbReference>
<name>A0A9N9RAB9_9NEOP</name>
<proteinExistence type="predicted"/>
<feature type="signal peptide" evidence="2">
    <location>
        <begin position="1"/>
        <end position="18"/>
    </location>
</feature>
<protein>
    <recommendedName>
        <fullName evidence="3">Peptidase S1 domain-containing protein</fullName>
    </recommendedName>
</protein>
<dbReference type="Pfam" id="PF00089">
    <property type="entry name" value="Trypsin"/>
    <property type="match status" value="1"/>
</dbReference>
<dbReference type="PROSITE" id="PS00134">
    <property type="entry name" value="TRYPSIN_HIS"/>
    <property type="match status" value="1"/>
</dbReference>
<evidence type="ECO:0000256" key="2">
    <source>
        <dbReference type="SAM" id="SignalP"/>
    </source>
</evidence>
<keyword evidence="1" id="KW-1015">Disulfide bond</keyword>
<evidence type="ECO:0000256" key="1">
    <source>
        <dbReference type="ARBA" id="ARBA00023157"/>
    </source>
</evidence>
<dbReference type="SMART" id="SM00020">
    <property type="entry name" value="Tryp_SPc"/>
    <property type="match status" value="1"/>
</dbReference>
<dbReference type="PRINTS" id="PR00722">
    <property type="entry name" value="CHYMOTRYPSIN"/>
</dbReference>
<evidence type="ECO:0000313" key="5">
    <source>
        <dbReference type="Proteomes" id="UP001153714"/>
    </source>
</evidence>
<dbReference type="GO" id="GO:0004252">
    <property type="term" value="F:serine-type endopeptidase activity"/>
    <property type="evidence" value="ECO:0007669"/>
    <property type="project" value="InterPro"/>
</dbReference>
<evidence type="ECO:0000313" key="4">
    <source>
        <dbReference type="EMBL" id="CAG9793547.1"/>
    </source>
</evidence>
<dbReference type="PANTHER" id="PTHR24252">
    <property type="entry name" value="ACROSIN-RELATED"/>
    <property type="match status" value="1"/>
</dbReference>
<dbReference type="InterPro" id="IPR043504">
    <property type="entry name" value="Peptidase_S1_PA_chymotrypsin"/>
</dbReference>
<dbReference type="PROSITE" id="PS50240">
    <property type="entry name" value="TRYPSIN_DOM"/>
    <property type="match status" value="1"/>
</dbReference>
<dbReference type="InterPro" id="IPR001254">
    <property type="entry name" value="Trypsin_dom"/>
</dbReference>
<dbReference type="GO" id="GO:0006508">
    <property type="term" value="P:proteolysis"/>
    <property type="evidence" value="ECO:0007669"/>
    <property type="project" value="InterPro"/>
</dbReference>
<keyword evidence="5" id="KW-1185">Reference proteome</keyword>
<dbReference type="SUPFAM" id="SSF50494">
    <property type="entry name" value="Trypsin-like serine proteases"/>
    <property type="match status" value="1"/>
</dbReference>
<dbReference type="CDD" id="cd00190">
    <property type="entry name" value="Tryp_SPc"/>
    <property type="match status" value="1"/>
</dbReference>
<feature type="chain" id="PRO_5040480951" description="Peptidase S1 domain-containing protein" evidence="2">
    <location>
        <begin position="19"/>
        <end position="260"/>
    </location>
</feature>